<dbReference type="GO" id="GO:0016491">
    <property type="term" value="F:oxidoreductase activity"/>
    <property type="evidence" value="ECO:0007669"/>
    <property type="project" value="UniProtKB-KW"/>
</dbReference>
<gene>
    <name evidence="5" type="ORF">BAE44_0016301</name>
</gene>
<dbReference type="Gene3D" id="2.60.120.330">
    <property type="entry name" value="B-lactam Antibiotic, Isopenicillin N Synthase, Chain"/>
    <property type="match status" value="1"/>
</dbReference>
<keyword evidence="3" id="KW-0408">Iron</keyword>
<keyword evidence="6" id="KW-1185">Reference proteome</keyword>
<name>A0A1E5VC00_9POAL</name>
<sequence>MADESWRIPMLVQELAAKVQQPPSRYVQPEQYHPVSLVVGAEKPEAIPVIDLSRLWAADGADDEGSKLRLALQSWGLFLVDNHEIETSLMDDLINASREFFHLPLKEKLKCSNLIDGKHFQVEGYGNDPVTSKDQTLDWLDRLHLRVEPEDERNFVHWPEHPNSFR</sequence>
<dbReference type="InterPro" id="IPR026992">
    <property type="entry name" value="DIOX_N"/>
</dbReference>
<dbReference type="SUPFAM" id="SSF51197">
    <property type="entry name" value="Clavaminate synthase-like"/>
    <property type="match status" value="1"/>
</dbReference>
<dbReference type="Pfam" id="PF14226">
    <property type="entry name" value="DIOX_N"/>
    <property type="match status" value="1"/>
</dbReference>
<proteinExistence type="predicted"/>
<keyword evidence="2" id="KW-0560">Oxidoreductase</keyword>
<evidence type="ECO:0000313" key="6">
    <source>
        <dbReference type="Proteomes" id="UP000095767"/>
    </source>
</evidence>
<reference evidence="5 6" key="1">
    <citation type="submission" date="2016-09" db="EMBL/GenBank/DDBJ databases">
        <title>The draft genome of Dichanthelium oligosanthes: A C3 panicoid grass species.</title>
        <authorList>
            <person name="Studer A.J."/>
            <person name="Schnable J.C."/>
            <person name="Brutnell T.P."/>
        </authorList>
    </citation>
    <scope>NUCLEOTIDE SEQUENCE [LARGE SCALE GENOMIC DNA]</scope>
    <source>
        <strain evidence="6">cv. Kellogg 1175</strain>
        <tissue evidence="5">Leaf</tissue>
    </source>
</reference>
<comment type="caution">
    <text evidence="5">The sequence shown here is derived from an EMBL/GenBank/DDBJ whole genome shotgun (WGS) entry which is preliminary data.</text>
</comment>
<dbReference type="PANTHER" id="PTHR47991">
    <property type="entry name" value="OXOGLUTARATE/IRON-DEPENDENT DIOXYGENASE"/>
    <property type="match status" value="1"/>
</dbReference>
<dbReference type="InterPro" id="IPR027443">
    <property type="entry name" value="IPNS-like_sf"/>
</dbReference>
<dbReference type="AlphaFoldDB" id="A0A1E5VC00"/>
<protein>
    <recommendedName>
        <fullName evidence="4">Non-haem dioxygenase N-terminal domain-containing protein</fullName>
    </recommendedName>
</protein>
<evidence type="ECO:0000313" key="5">
    <source>
        <dbReference type="EMBL" id="OEL22680.1"/>
    </source>
</evidence>
<keyword evidence="1" id="KW-0479">Metal-binding</keyword>
<dbReference type="Proteomes" id="UP000095767">
    <property type="component" value="Unassembled WGS sequence"/>
</dbReference>
<evidence type="ECO:0000256" key="3">
    <source>
        <dbReference type="ARBA" id="ARBA00023004"/>
    </source>
</evidence>
<dbReference type="STRING" id="888268.A0A1E5VC00"/>
<dbReference type="InterPro" id="IPR050295">
    <property type="entry name" value="Plant_2OG-oxidoreductases"/>
</dbReference>
<evidence type="ECO:0000259" key="4">
    <source>
        <dbReference type="Pfam" id="PF14226"/>
    </source>
</evidence>
<evidence type="ECO:0000256" key="1">
    <source>
        <dbReference type="ARBA" id="ARBA00022723"/>
    </source>
</evidence>
<dbReference type="GO" id="GO:0046872">
    <property type="term" value="F:metal ion binding"/>
    <property type="evidence" value="ECO:0007669"/>
    <property type="project" value="UniProtKB-KW"/>
</dbReference>
<evidence type="ECO:0000256" key="2">
    <source>
        <dbReference type="ARBA" id="ARBA00023002"/>
    </source>
</evidence>
<feature type="domain" description="Non-haem dioxygenase N-terminal" evidence="4">
    <location>
        <begin position="47"/>
        <end position="160"/>
    </location>
</feature>
<dbReference type="OrthoDB" id="288590at2759"/>
<dbReference type="EMBL" id="LWDX02044665">
    <property type="protein sequence ID" value="OEL22680.1"/>
    <property type="molecule type" value="Genomic_DNA"/>
</dbReference>
<organism evidence="5 6">
    <name type="scientific">Dichanthelium oligosanthes</name>
    <dbReference type="NCBI Taxonomy" id="888268"/>
    <lineage>
        <taxon>Eukaryota</taxon>
        <taxon>Viridiplantae</taxon>
        <taxon>Streptophyta</taxon>
        <taxon>Embryophyta</taxon>
        <taxon>Tracheophyta</taxon>
        <taxon>Spermatophyta</taxon>
        <taxon>Magnoliopsida</taxon>
        <taxon>Liliopsida</taxon>
        <taxon>Poales</taxon>
        <taxon>Poaceae</taxon>
        <taxon>PACMAD clade</taxon>
        <taxon>Panicoideae</taxon>
        <taxon>Panicodae</taxon>
        <taxon>Paniceae</taxon>
        <taxon>Dichantheliinae</taxon>
        <taxon>Dichanthelium</taxon>
    </lineage>
</organism>
<accession>A0A1E5VC00</accession>